<dbReference type="AlphaFoldDB" id="A0A9X4ACT3"/>
<keyword evidence="1" id="KW-1133">Transmembrane helix</keyword>
<comment type="caution">
    <text evidence="2">The sequence shown here is derived from an EMBL/GenBank/DDBJ whole genome shotgun (WGS) entry which is preliminary data.</text>
</comment>
<reference evidence="2" key="1">
    <citation type="journal article" date="2022" name="Microorganisms">
        <title>Antibiotic Susceptibility, Resistance Gene Determinants and Corresponding Genomic Regions in Lactobacillus amylovorus Isolates Derived from Wild Boars and Domestic Pigs.</title>
        <authorList>
            <person name="Moravkova M."/>
            <person name="Kostovova I."/>
            <person name="Kavanova K."/>
            <person name="Pechar R."/>
            <person name="Stanek S."/>
            <person name="Brychta A."/>
            <person name="Zeman M."/>
            <person name="Kubasova T."/>
        </authorList>
    </citation>
    <scope>NUCLEOTIDE SEQUENCE</scope>
    <source>
        <strain evidence="2">M356A</strain>
    </source>
</reference>
<dbReference type="EMBL" id="JAOTGU010000010">
    <property type="protein sequence ID" value="MDB6262369.1"/>
    <property type="molecule type" value="Genomic_DNA"/>
</dbReference>
<organism evidence="2 3">
    <name type="scientific">Lactobacillus amylovorus</name>
    <dbReference type="NCBI Taxonomy" id="1604"/>
    <lineage>
        <taxon>Bacteria</taxon>
        <taxon>Bacillati</taxon>
        <taxon>Bacillota</taxon>
        <taxon>Bacilli</taxon>
        <taxon>Lactobacillales</taxon>
        <taxon>Lactobacillaceae</taxon>
        <taxon>Lactobacillus</taxon>
    </lineage>
</organism>
<keyword evidence="1" id="KW-0812">Transmembrane</keyword>
<evidence type="ECO:0000313" key="3">
    <source>
        <dbReference type="Proteomes" id="UP001143700"/>
    </source>
</evidence>
<evidence type="ECO:0000313" key="2">
    <source>
        <dbReference type="EMBL" id="MDB6262369.1"/>
    </source>
</evidence>
<sequence length="67" mass="7559">MGKTKTKVVNLSKALKEAFPADEEEEETKNNDEEMESLGSYILLTTLISLSGGLLFWIIVFHILQML</sequence>
<dbReference type="RefSeq" id="WP_271870246.1">
    <property type="nucleotide sequence ID" value="NZ_JAOTGU010000010.1"/>
</dbReference>
<feature type="transmembrane region" description="Helical" evidence="1">
    <location>
        <begin position="41"/>
        <end position="64"/>
    </location>
</feature>
<gene>
    <name evidence="2" type="ORF">ODV15_07380</name>
</gene>
<evidence type="ECO:0000256" key="1">
    <source>
        <dbReference type="SAM" id="Phobius"/>
    </source>
</evidence>
<protein>
    <submittedName>
        <fullName evidence="2">Uncharacterized protein</fullName>
    </submittedName>
</protein>
<reference evidence="2" key="2">
    <citation type="submission" date="2022-10" db="EMBL/GenBank/DDBJ databases">
        <authorList>
            <person name="Kostovova I."/>
            <person name="Moravkova M."/>
            <person name="Pechar R."/>
        </authorList>
    </citation>
    <scope>NUCLEOTIDE SEQUENCE</scope>
    <source>
        <strain evidence="2">M356A</strain>
    </source>
</reference>
<name>A0A9X4ACT3_LACAM</name>
<proteinExistence type="predicted"/>
<dbReference type="Proteomes" id="UP001143700">
    <property type="component" value="Unassembled WGS sequence"/>
</dbReference>
<accession>A0A9X4ACT3</accession>
<keyword evidence="1" id="KW-0472">Membrane</keyword>